<dbReference type="PROSITE" id="PS51464">
    <property type="entry name" value="SIS"/>
    <property type="match status" value="1"/>
</dbReference>
<comment type="similarity">
    <text evidence="3">Belongs to the GCKR-like family. MurNAc-6-P etherase subfamily.</text>
</comment>
<dbReference type="InterPro" id="IPR005486">
    <property type="entry name" value="Glucokinase_regulatory_CS"/>
</dbReference>
<dbReference type="GO" id="GO:0016829">
    <property type="term" value="F:lyase activity"/>
    <property type="evidence" value="ECO:0007669"/>
    <property type="project" value="UniProtKB-KW"/>
</dbReference>
<keyword evidence="1 3" id="KW-0456">Lyase</keyword>
<comment type="subunit">
    <text evidence="3">Homodimer.</text>
</comment>
<evidence type="ECO:0000256" key="2">
    <source>
        <dbReference type="ARBA" id="ARBA00023277"/>
    </source>
</evidence>
<name>A0ABY6Z9Z7_9BACL</name>
<feature type="active site" evidence="3">
    <location>
        <position position="113"/>
    </location>
</feature>
<evidence type="ECO:0000313" key="6">
    <source>
        <dbReference type="Proteomes" id="UP001164803"/>
    </source>
</evidence>
<evidence type="ECO:0000313" key="5">
    <source>
        <dbReference type="EMBL" id="WAH39089.1"/>
    </source>
</evidence>
<dbReference type="InterPro" id="IPR040190">
    <property type="entry name" value="MURQ/GCKR"/>
</dbReference>
<dbReference type="NCBIfam" id="NF003915">
    <property type="entry name" value="PRK05441.1"/>
    <property type="match status" value="1"/>
</dbReference>
<dbReference type="EC" id="4.2.1.126" evidence="3"/>
<gene>
    <name evidence="3 5" type="primary">murQ</name>
    <name evidence="5" type="ORF">NZD86_01145</name>
</gene>
<dbReference type="Pfam" id="PF22645">
    <property type="entry name" value="GKRP_SIS_N"/>
    <property type="match status" value="1"/>
</dbReference>
<dbReference type="CDD" id="cd05007">
    <property type="entry name" value="SIS_Etherase"/>
    <property type="match status" value="1"/>
</dbReference>
<comment type="miscellaneous">
    <text evidence="3">A lyase-type mechanism (elimination/hydration) is suggested for the cleavage of the lactyl ether bond of MurNAc 6-phosphate, with the formation of an alpha,beta-unsaturated aldehyde intermediate with (E)-stereochemistry, followed by the syn addition of water to give product.</text>
</comment>
<dbReference type="RefSeq" id="WP_268046746.1">
    <property type="nucleotide sequence ID" value="NZ_CP104064.1"/>
</dbReference>
<feature type="domain" description="SIS" evidence="4">
    <location>
        <begin position="54"/>
        <end position="217"/>
    </location>
</feature>
<proteinExistence type="inferred from homology"/>
<dbReference type="NCBIfam" id="NF009222">
    <property type="entry name" value="PRK12570.1"/>
    <property type="match status" value="1"/>
</dbReference>
<comment type="function">
    <text evidence="3">Specifically catalyzes the cleavage of the D-lactyl ether substituent of MurNAc 6-phosphate, producing GlcNAc 6-phosphate and D-lactate.</text>
</comment>
<dbReference type="Proteomes" id="UP001164803">
    <property type="component" value="Chromosome"/>
</dbReference>
<evidence type="ECO:0000256" key="3">
    <source>
        <dbReference type="HAMAP-Rule" id="MF_00068"/>
    </source>
</evidence>
<evidence type="ECO:0000259" key="4">
    <source>
        <dbReference type="PROSITE" id="PS51464"/>
    </source>
</evidence>
<dbReference type="Gene3D" id="3.40.50.10490">
    <property type="entry name" value="Glucose-6-phosphate isomerase like protein, domain 1"/>
    <property type="match status" value="1"/>
</dbReference>
<organism evidence="5 6">
    <name type="scientific">Alicyclobacillus dauci</name>
    <dbReference type="NCBI Taxonomy" id="1475485"/>
    <lineage>
        <taxon>Bacteria</taxon>
        <taxon>Bacillati</taxon>
        <taxon>Bacillota</taxon>
        <taxon>Bacilli</taxon>
        <taxon>Bacillales</taxon>
        <taxon>Alicyclobacillaceae</taxon>
        <taxon>Alicyclobacillus</taxon>
    </lineage>
</organism>
<dbReference type="PROSITE" id="PS01272">
    <property type="entry name" value="GCKR"/>
    <property type="match status" value="1"/>
</dbReference>
<keyword evidence="6" id="KW-1185">Reference proteome</keyword>
<dbReference type="Gene3D" id="1.10.8.1080">
    <property type="match status" value="1"/>
</dbReference>
<feature type="active site" description="Proton donor" evidence="3">
    <location>
        <position position="82"/>
    </location>
</feature>
<protein>
    <recommendedName>
        <fullName evidence="3">N-acetylmuramic acid 6-phosphate etherase</fullName>
        <shortName evidence="3">MurNAc-6-P etherase</shortName>
        <ecNumber evidence="3">4.2.1.126</ecNumber>
    </recommendedName>
    <alternativeName>
        <fullName evidence="3">N-acetylmuramic acid 6-phosphate hydrolase</fullName>
    </alternativeName>
    <alternativeName>
        <fullName evidence="3">N-acetylmuramic acid 6-phosphate lyase</fullName>
    </alternativeName>
</protein>
<dbReference type="NCBIfam" id="TIGR00274">
    <property type="entry name" value="N-acetylmuramic acid 6-phosphate etherase"/>
    <property type="match status" value="1"/>
</dbReference>
<comment type="catalytic activity">
    <reaction evidence="3">
        <text>N-acetyl-D-muramate 6-phosphate + H2O = N-acetyl-D-glucosamine 6-phosphate + (R)-lactate</text>
        <dbReference type="Rhea" id="RHEA:26410"/>
        <dbReference type="ChEBI" id="CHEBI:15377"/>
        <dbReference type="ChEBI" id="CHEBI:16004"/>
        <dbReference type="ChEBI" id="CHEBI:57513"/>
        <dbReference type="ChEBI" id="CHEBI:58722"/>
        <dbReference type="EC" id="4.2.1.126"/>
    </reaction>
</comment>
<comment type="pathway">
    <text evidence="3">Amino-sugar metabolism; N-acetylmuramate degradation.</text>
</comment>
<accession>A0ABY6Z9Z7</accession>
<dbReference type="InterPro" id="IPR005488">
    <property type="entry name" value="Etherase_MurQ"/>
</dbReference>
<dbReference type="InterPro" id="IPR001347">
    <property type="entry name" value="SIS_dom"/>
</dbReference>
<dbReference type="PANTHER" id="PTHR10088">
    <property type="entry name" value="GLUCOKINASE REGULATORY PROTEIN"/>
    <property type="match status" value="1"/>
</dbReference>
<keyword evidence="2 3" id="KW-0119">Carbohydrate metabolism</keyword>
<evidence type="ECO:0000256" key="1">
    <source>
        <dbReference type="ARBA" id="ARBA00023239"/>
    </source>
</evidence>
<dbReference type="EMBL" id="CP104064">
    <property type="protein sequence ID" value="WAH39089.1"/>
    <property type="molecule type" value="Genomic_DNA"/>
</dbReference>
<dbReference type="HAMAP" id="MF_00068">
    <property type="entry name" value="MurQ"/>
    <property type="match status" value="1"/>
</dbReference>
<reference evidence="5" key="1">
    <citation type="submission" date="2022-08" db="EMBL/GenBank/DDBJ databases">
        <title>Alicyclobacillus dauci DSM2870, complete genome.</title>
        <authorList>
            <person name="Wang Q."/>
            <person name="Cai R."/>
            <person name="Wang Z."/>
        </authorList>
    </citation>
    <scope>NUCLEOTIDE SEQUENCE</scope>
    <source>
        <strain evidence="5">DSM 28700</strain>
    </source>
</reference>
<dbReference type="PANTHER" id="PTHR10088:SF4">
    <property type="entry name" value="GLUCOKINASE REGULATORY PROTEIN"/>
    <property type="match status" value="1"/>
</dbReference>
<dbReference type="SUPFAM" id="SSF53697">
    <property type="entry name" value="SIS domain"/>
    <property type="match status" value="1"/>
</dbReference>
<sequence length="298" mass="31915">MWSQLRTEEASEGYSNLDIRSVPEIIALMNDADKGVAVAVEKTTAEIAAAVELIVMKMQTGGRLIYAGAGTSGRLGVLDAAECPPTFNTSPELVQAVLAGGRQAMFEAVENAEDDTSLAERDLAALHLNGQDVLVGITASGRTPYVMGGLRYARSVGAGTVALSCNVNAQVSAYADVAIEVDTGPEVLMGSTRLKAGTAEKMVLNMLSTATMIRLGKVYQNLMVDLRATNYKLVERSKRIHMMVTGSTYEEASRVLQEAGGSLKTSILMTQRNVDKDTAVKMLEDAQYFLRRALEANP</sequence>
<dbReference type="InterPro" id="IPR046348">
    <property type="entry name" value="SIS_dom_sf"/>
</dbReference>